<dbReference type="Pfam" id="PF03398">
    <property type="entry name" value="Ist1"/>
    <property type="match status" value="1"/>
</dbReference>
<organism evidence="2 3">
    <name type="scientific">Rehmannia glutinosa</name>
    <name type="common">Chinese foxglove</name>
    <dbReference type="NCBI Taxonomy" id="99300"/>
    <lineage>
        <taxon>Eukaryota</taxon>
        <taxon>Viridiplantae</taxon>
        <taxon>Streptophyta</taxon>
        <taxon>Embryophyta</taxon>
        <taxon>Tracheophyta</taxon>
        <taxon>Spermatophyta</taxon>
        <taxon>Magnoliopsida</taxon>
        <taxon>eudicotyledons</taxon>
        <taxon>Gunneridae</taxon>
        <taxon>Pentapetalae</taxon>
        <taxon>asterids</taxon>
        <taxon>lamiids</taxon>
        <taxon>Lamiales</taxon>
        <taxon>Orobanchaceae</taxon>
        <taxon>Rehmannieae</taxon>
        <taxon>Rehmannia</taxon>
    </lineage>
</organism>
<evidence type="ECO:0008006" key="4">
    <source>
        <dbReference type="Google" id="ProtNLM"/>
    </source>
</evidence>
<dbReference type="Proteomes" id="UP001318860">
    <property type="component" value="Unassembled WGS sequence"/>
</dbReference>
<gene>
    <name evidence="2" type="ORF">DH2020_037789</name>
</gene>
<dbReference type="InterPro" id="IPR005061">
    <property type="entry name" value="Ist1"/>
</dbReference>
<proteinExistence type="inferred from homology"/>
<accession>A0ABR0V243</accession>
<comment type="caution">
    <text evidence="2">The sequence shown here is derived from an EMBL/GenBank/DDBJ whole genome shotgun (WGS) entry which is preliminary data.</text>
</comment>
<dbReference type="PANTHER" id="PTHR12161">
    <property type="entry name" value="IST1 FAMILY MEMBER"/>
    <property type="match status" value="1"/>
</dbReference>
<evidence type="ECO:0000256" key="1">
    <source>
        <dbReference type="ARBA" id="ARBA00005536"/>
    </source>
</evidence>
<reference evidence="2 3" key="1">
    <citation type="journal article" date="2021" name="Comput. Struct. Biotechnol. J.">
        <title>De novo genome assembly of the potent medicinal plant Rehmannia glutinosa using nanopore technology.</title>
        <authorList>
            <person name="Ma L."/>
            <person name="Dong C."/>
            <person name="Song C."/>
            <person name="Wang X."/>
            <person name="Zheng X."/>
            <person name="Niu Y."/>
            <person name="Chen S."/>
            <person name="Feng W."/>
        </authorList>
    </citation>
    <scope>NUCLEOTIDE SEQUENCE [LARGE SCALE GENOMIC DNA]</scope>
    <source>
        <strain evidence="2">DH-2019</strain>
    </source>
</reference>
<keyword evidence="3" id="KW-1185">Reference proteome</keyword>
<dbReference type="EMBL" id="JABTTQ020001731">
    <property type="protein sequence ID" value="KAK6128475.1"/>
    <property type="molecule type" value="Genomic_DNA"/>
</dbReference>
<sequence>MGKKLNALFGRSSKTAKLKMLANLAISRIAILRNLHSVKCSQAKSDVVQLLRLGHQERAIIRVEHVIKEENTLDAFVLIENYCYLLGERSEMVKNSRECPDELKEAISSLIFAASRCGEFPELQQIRVLLTSKFGTHFATSAVELRNNCGVYPKVHFNVHQ</sequence>
<comment type="similarity">
    <text evidence="1">Belongs to the IST1 family.</text>
</comment>
<dbReference type="PANTHER" id="PTHR12161:SF16">
    <property type="entry name" value="REGULATOR OF VPS4 ACTIVITY IN THE MVB PATHWAY PROTEIN"/>
    <property type="match status" value="1"/>
</dbReference>
<dbReference type="InterPro" id="IPR042277">
    <property type="entry name" value="IST1-like"/>
</dbReference>
<dbReference type="Gene3D" id="1.20.1260.60">
    <property type="entry name" value="Vacuolar protein sorting-associated protein Ist1"/>
    <property type="match status" value="1"/>
</dbReference>
<evidence type="ECO:0000313" key="2">
    <source>
        <dbReference type="EMBL" id="KAK6128475.1"/>
    </source>
</evidence>
<protein>
    <recommendedName>
        <fullName evidence="4">IST1-like protein</fullName>
    </recommendedName>
</protein>
<name>A0ABR0V243_REHGL</name>
<evidence type="ECO:0000313" key="3">
    <source>
        <dbReference type="Proteomes" id="UP001318860"/>
    </source>
</evidence>